<feature type="active site" evidence="5 6">
    <location>
        <position position="281"/>
    </location>
</feature>
<dbReference type="PANTHER" id="PTHR42872:SF6">
    <property type="entry name" value="PROTEIN-GLUTAMATE METHYLESTERASE_PROTEIN-GLUTAMINE GLUTAMINASE"/>
    <property type="match status" value="1"/>
</dbReference>
<dbReference type="GO" id="GO:0006935">
    <property type="term" value="P:chemotaxis"/>
    <property type="evidence" value="ECO:0007669"/>
    <property type="project" value="UniProtKB-UniRule"/>
</dbReference>
<comment type="domain">
    <text evidence="5">Contains a C-terminal catalytic domain, and an N-terminal region which modulates catalytic activity.</text>
</comment>
<keyword evidence="1 5" id="KW-0963">Cytoplasm</keyword>
<dbReference type="GO" id="GO:0008984">
    <property type="term" value="F:protein-glutamate methylesterase activity"/>
    <property type="evidence" value="ECO:0007669"/>
    <property type="project" value="UniProtKB-UniRule"/>
</dbReference>
<dbReference type="HAMAP" id="MF_00099">
    <property type="entry name" value="CheB_chemtxs"/>
    <property type="match status" value="1"/>
</dbReference>
<evidence type="ECO:0000259" key="8">
    <source>
        <dbReference type="PROSITE" id="PS50110"/>
    </source>
</evidence>
<dbReference type="EC" id="3.1.1.61" evidence="5"/>
<dbReference type="InterPro" id="IPR001789">
    <property type="entry name" value="Sig_transdc_resp-reg_receiver"/>
</dbReference>
<accession>A0A9X7Z8E5</accession>
<dbReference type="EC" id="3.5.1.44" evidence="5"/>
<dbReference type="Proteomes" id="UP000663505">
    <property type="component" value="Chromosome"/>
</dbReference>
<dbReference type="GO" id="GO:0005737">
    <property type="term" value="C:cytoplasm"/>
    <property type="evidence" value="ECO:0007669"/>
    <property type="project" value="UniProtKB-SubCell"/>
</dbReference>
<dbReference type="CDD" id="cd16432">
    <property type="entry name" value="CheB_Rec"/>
    <property type="match status" value="1"/>
</dbReference>
<evidence type="ECO:0000256" key="4">
    <source>
        <dbReference type="ARBA" id="ARBA00048267"/>
    </source>
</evidence>
<reference evidence="10 11" key="1">
    <citation type="submission" date="2021-02" db="EMBL/GenBank/DDBJ databases">
        <title>Alicyclobacillus curvatus sp. nov. and Alicyclobacillus mengziensis sp. nov., two acidophilic bacteria isolated from acid mine drainage.</title>
        <authorList>
            <person name="Huang Y."/>
        </authorList>
    </citation>
    <scope>NUCLEOTIDE SEQUENCE [LARGE SCALE GENOMIC DNA]</scope>
    <source>
        <strain evidence="10 11">S30H14</strain>
    </source>
</reference>
<comment type="function">
    <text evidence="5">Involved in chemotaxis. Part of a chemotaxis signal transduction system that modulates chemotaxis in response to various stimuli. Catalyzes the demethylation of specific methylglutamate residues introduced into the chemoreceptors (methyl-accepting chemotaxis proteins or MCP) by CheR. Also mediates the irreversible deamidation of specific glutamine residues to glutamic acid.</text>
</comment>
<dbReference type="CDD" id="cd17541">
    <property type="entry name" value="REC_CheB-like"/>
    <property type="match status" value="1"/>
</dbReference>
<proteinExistence type="inferred from homology"/>
<dbReference type="PANTHER" id="PTHR42872">
    <property type="entry name" value="PROTEIN-GLUTAMATE METHYLESTERASE/PROTEIN-GLUTAMINE GLUTAMINASE"/>
    <property type="match status" value="1"/>
</dbReference>
<keyword evidence="2 5" id="KW-0145">Chemotaxis</keyword>
<organism evidence="10 11">
    <name type="scientific">Alicyclobacillus mengziensis</name>
    <dbReference type="NCBI Taxonomy" id="2931921"/>
    <lineage>
        <taxon>Bacteria</taxon>
        <taxon>Bacillati</taxon>
        <taxon>Bacillota</taxon>
        <taxon>Bacilli</taxon>
        <taxon>Bacillales</taxon>
        <taxon>Alicyclobacillaceae</taxon>
        <taxon>Alicyclobacillus</taxon>
    </lineage>
</organism>
<dbReference type="InterPro" id="IPR035909">
    <property type="entry name" value="CheB_C"/>
</dbReference>
<evidence type="ECO:0000313" key="11">
    <source>
        <dbReference type="Proteomes" id="UP000663505"/>
    </source>
</evidence>
<evidence type="ECO:0000256" key="3">
    <source>
        <dbReference type="ARBA" id="ARBA00022801"/>
    </source>
</evidence>
<sequence>MRMMVSKMFEEDAEIEVVGTARNGLDALTRIGKLDPDVVTMDIEMPELDGLSTLRRIMNECPRPVIMLSSLTTEGADATVDALRHGAFDFLAKPGIRAGDLSEVAGELVAKVKLAARTSVHRLQGTPIQQTAHPLRLSRKVATSQTSKVTQVVAIGTSTGGPRALDAVLSCLPQTMPCPILIVQHMPPTFTRSLATRLDGSSAIHVVEAEHHQVLENGMAYIAPGDFHMTVSGRDGQYRIILNQDPKRNKHRPSVDVLFESLALLPNIPRHLVLMTGMGKDGAVGMMKAKKAGASTIAESERTSVVYGMPKAAVELGCVDRIVPLPKIGQELVDLIECTKG</sequence>
<evidence type="ECO:0000313" key="10">
    <source>
        <dbReference type="EMBL" id="QSO50089.1"/>
    </source>
</evidence>
<dbReference type="Gene3D" id="3.40.50.2300">
    <property type="match status" value="1"/>
</dbReference>
<dbReference type="PIRSF" id="PIRSF000876">
    <property type="entry name" value="RR_chemtxs_CheB"/>
    <property type="match status" value="1"/>
</dbReference>
<dbReference type="SMART" id="SM00448">
    <property type="entry name" value="REC"/>
    <property type="match status" value="1"/>
</dbReference>
<dbReference type="Gene3D" id="3.40.50.180">
    <property type="entry name" value="Methylesterase CheB, C-terminal domain"/>
    <property type="match status" value="1"/>
</dbReference>
<evidence type="ECO:0000256" key="1">
    <source>
        <dbReference type="ARBA" id="ARBA00022490"/>
    </source>
</evidence>
<dbReference type="PROSITE" id="PS50110">
    <property type="entry name" value="RESPONSE_REGULATORY"/>
    <property type="match status" value="1"/>
</dbReference>
<feature type="domain" description="CheB-type methylesterase" evidence="9">
    <location>
        <begin position="146"/>
        <end position="339"/>
    </location>
</feature>
<comment type="catalytic activity">
    <reaction evidence="4 5">
        <text>[protein]-L-glutamate 5-O-methyl ester + H2O = L-glutamyl-[protein] + methanol + H(+)</text>
        <dbReference type="Rhea" id="RHEA:23236"/>
        <dbReference type="Rhea" id="RHEA-COMP:10208"/>
        <dbReference type="Rhea" id="RHEA-COMP:10311"/>
        <dbReference type="ChEBI" id="CHEBI:15377"/>
        <dbReference type="ChEBI" id="CHEBI:15378"/>
        <dbReference type="ChEBI" id="CHEBI:17790"/>
        <dbReference type="ChEBI" id="CHEBI:29973"/>
        <dbReference type="ChEBI" id="CHEBI:82795"/>
        <dbReference type="EC" id="3.1.1.61"/>
    </reaction>
</comment>
<dbReference type="AlphaFoldDB" id="A0A9X7Z8E5"/>
<dbReference type="KEGG" id="afx:JZ786_24245"/>
<feature type="domain" description="Response regulatory" evidence="8">
    <location>
        <begin position="1"/>
        <end position="108"/>
    </location>
</feature>
<dbReference type="PROSITE" id="PS50122">
    <property type="entry name" value="CHEB"/>
    <property type="match status" value="1"/>
</dbReference>
<evidence type="ECO:0000256" key="7">
    <source>
        <dbReference type="PROSITE-ProRule" id="PRU00169"/>
    </source>
</evidence>
<evidence type="ECO:0000256" key="2">
    <source>
        <dbReference type="ARBA" id="ARBA00022500"/>
    </source>
</evidence>
<feature type="active site" evidence="5 6">
    <location>
        <position position="185"/>
    </location>
</feature>
<dbReference type="Pfam" id="PF01339">
    <property type="entry name" value="CheB_methylest"/>
    <property type="match status" value="1"/>
</dbReference>
<dbReference type="EMBL" id="CP071182">
    <property type="protein sequence ID" value="QSO50089.1"/>
    <property type="molecule type" value="Genomic_DNA"/>
</dbReference>
<dbReference type="SUPFAM" id="SSF52738">
    <property type="entry name" value="Methylesterase CheB, C-terminal domain"/>
    <property type="match status" value="1"/>
</dbReference>
<evidence type="ECO:0000256" key="6">
    <source>
        <dbReference type="PROSITE-ProRule" id="PRU00050"/>
    </source>
</evidence>
<dbReference type="NCBIfam" id="NF001965">
    <property type="entry name" value="PRK00742.1"/>
    <property type="match status" value="1"/>
</dbReference>
<gene>
    <name evidence="5" type="primary">cheB</name>
    <name evidence="10" type="ORF">JZ786_24245</name>
</gene>
<comment type="catalytic activity">
    <reaction evidence="5">
        <text>L-glutaminyl-[protein] + H2O = L-glutamyl-[protein] + NH4(+)</text>
        <dbReference type="Rhea" id="RHEA:16441"/>
        <dbReference type="Rhea" id="RHEA-COMP:10207"/>
        <dbReference type="Rhea" id="RHEA-COMP:10208"/>
        <dbReference type="ChEBI" id="CHEBI:15377"/>
        <dbReference type="ChEBI" id="CHEBI:28938"/>
        <dbReference type="ChEBI" id="CHEBI:29973"/>
        <dbReference type="ChEBI" id="CHEBI:30011"/>
        <dbReference type="EC" id="3.5.1.44"/>
    </reaction>
</comment>
<comment type="PTM">
    <text evidence="5">Phosphorylated by CheA. Phosphorylation of the N-terminal regulatory domain activates the methylesterase activity.</text>
</comment>
<dbReference type="GO" id="GO:0050568">
    <property type="term" value="F:protein-glutamine glutaminase activity"/>
    <property type="evidence" value="ECO:0007669"/>
    <property type="project" value="UniProtKB-UniRule"/>
</dbReference>
<dbReference type="SUPFAM" id="SSF52172">
    <property type="entry name" value="CheY-like"/>
    <property type="match status" value="1"/>
</dbReference>
<feature type="active site" evidence="5 6">
    <location>
        <position position="158"/>
    </location>
</feature>
<keyword evidence="3 5" id="KW-0378">Hydrolase</keyword>
<protein>
    <recommendedName>
        <fullName evidence="5">Protein-glutamate methylesterase/protein-glutamine glutaminase</fullName>
        <ecNumber evidence="5">3.1.1.61</ecNumber>
        <ecNumber evidence="5">3.5.1.44</ecNumber>
    </recommendedName>
</protein>
<dbReference type="InterPro" id="IPR008248">
    <property type="entry name" value="CheB-like"/>
</dbReference>
<name>A0A9X7Z8E5_9BACL</name>
<dbReference type="Pfam" id="PF00072">
    <property type="entry name" value="Response_reg"/>
    <property type="match status" value="1"/>
</dbReference>
<evidence type="ECO:0000259" key="9">
    <source>
        <dbReference type="PROSITE" id="PS50122"/>
    </source>
</evidence>
<feature type="modified residue" description="4-aspartylphosphate" evidence="5 7">
    <location>
        <position position="42"/>
    </location>
</feature>
<dbReference type="GO" id="GO:0000156">
    <property type="term" value="F:phosphorelay response regulator activity"/>
    <property type="evidence" value="ECO:0007669"/>
    <property type="project" value="InterPro"/>
</dbReference>
<dbReference type="InterPro" id="IPR011006">
    <property type="entry name" value="CheY-like_superfamily"/>
</dbReference>
<keyword evidence="11" id="KW-1185">Reference proteome</keyword>
<evidence type="ECO:0000256" key="5">
    <source>
        <dbReference type="HAMAP-Rule" id="MF_00099"/>
    </source>
</evidence>
<comment type="subcellular location">
    <subcellularLocation>
        <location evidence="5">Cytoplasm</location>
    </subcellularLocation>
</comment>
<dbReference type="InterPro" id="IPR000673">
    <property type="entry name" value="Sig_transdc_resp-reg_Me-estase"/>
</dbReference>
<keyword evidence="5 7" id="KW-0597">Phosphoprotein</keyword>
<comment type="similarity">
    <text evidence="5">Belongs to the CheB family.</text>
</comment>